<reference evidence="5 6" key="1">
    <citation type="submission" date="2019-03" db="EMBL/GenBank/DDBJ databases">
        <authorList>
            <person name="Kox A.R. M."/>
        </authorList>
    </citation>
    <scope>NUCLEOTIDE SEQUENCE [LARGE SCALE GENOMIC DNA]</scope>
    <source>
        <strain evidence="5">MTUNDRAET4 annotated genome</strain>
    </source>
</reference>
<dbReference type="KEGG" id="mtun:MTUNDRAET4_2559"/>
<dbReference type="InterPro" id="IPR017557">
    <property type="entry name" value="Holo-ACP_synthase"/>
</dbReference>
<dbReference type="InterPro" id="IPR048903">
    <property type="entry name" value="MdcG_N"/>
</dbReference>
<dbReference type="OrthoDB" id="5498803at2"/>
<dbReference type="RefSeq" id="WP_134489823.1">
    <property type="nucleotide sequence ID" value="NZ_CP139089.1"/>
</dbReference>
<gene>
    <name evidence="5" type="primary">mdcG</name>
    <name evidence="5" type="ORF">MTUNDRAET4_2559</name>
</gene>
<accession>A0A4U8Z2A6</accession>
<feature type="domain" description="Phosphoribosyl-dephospho-CoA transferase MdcG N-terminal" evidence="4">
    <location>
        <begin position="17"/>
        <end position="97"/>
    </location>
</feature>
<dbReference type="EMBL" id="LR536450">
    <property type="protein sequence ID" value="VFU09446.1"/>
    <property type="molecule type" value="Genomic_DNA"/>
</dbReference>
<dbReference type="InterPro" id="IPR049180">
    <property type="entry name" value="MdcG_C"/>
</dbReference>
<dbReference type="NCBIfam" id="TIGR03135">
    <property type="entry name" value="malonate_mdcG"/>
    <property type="match status" value="1"/>
</dbReference>
<dbReference type="EC" id="2.7.7.66" evidence="5"/>
<proteinExistence type="predicted"/>
<evidence type="ECO:0000256" key="2">
    <source>
        <dbReference type="ARBA" id="ARBA00022695"/>
    </source>
</evidence>
<evidence type="ECO:0000259" key="3">
    <source>
        <dbReference type="Pfam" id="PF10620"/>
    </source>
</evidence>
<dbReference type="Proteomes" id="UP000294360">
    <property type="component" value="Chromosome"/>
</dbReference>
<evidence type="ECO:0000259" key="4">
    <source>
        <dbReference type="Pfam" id="PF20866"/>
    </source>
</evidence>
<sequence>MSDRLFAAWGTPASPARHALLRVEAQAYALMLAERPDLTDPLLKDWVLADRPLIARRRAPCDARDLVPAGIPLPPAHGKKRIALQLAPGAILSLEPPPLLADCAAFAPAGWRPAIEAIFHFCNGVGVEPRVFGALAWSALTGLDYLSPSSDLDLLFAVAPDADVAALLEGLARIEAGAPMRLDGEILRLDAGLAANWRELAAGAEEILVKTIKDVALWPRRAFLTPGVATRGARDWRAAS</sequence>
<keyword evidence="2 5" id="KW-0548">Nucleotidyltransferase</keyword>
<organism evidence="5 6">
    <name type="scientific">Methylocella tundrae</name>
    <dbReference type="NCBI Taxonomy" id="227605"/>
    <lineage>
        <taxon>Bacteria</taxon>
        <taxon>Pseudomonadati</taxon>
        <taxon>Pseudomonadota</taxon>
        <taxon>Alphaproteobacteria</taxon>
        <taxon>Hyphomicrobiales</taxon>
        <taxon>Beijerinckiaceae</taxon>
        <taxon>Methylocella</taxon>
    </lineage>
</organism>
<protein>
    <submittedName>
        <fullName evidence="5">Phosphoribosyl-dephospho-CoA transferase</fullName>
        <ecNumber evidence="5">2.7.7.66</ecNumber>
    </submittedName>
</protein>
<keyword evidence="1 5" id="KW-0808">Transferase</keyword>
<evidence type="ECO:0000313" key="6">
    <source>
        <dbReference type="Proteomes" id="UP000294360"/>
    </source>
</evidence>
<evidence type="ECO:0000256" key="1">
    <source>
        <dbReference type="ARBA" id="ARBA00022679"/>
    </source>
</evidence>
<feature type="domain" description="Phosphoribosyl-dephospho-CoA transferase MdcG C-terminal" evidence="3">
    <location>
        <begin position="100"/>
        <end position="220"/>
    </location>
</feature>
<dbReference type="Pfam" id="PF10620">
    <property type="entry name" value="MdcG"/>
    <property type="match status" value="1"/>
</dbReference>
<name>A0A4U8Z2A6_METTU</name>
<dbReference type="AlphaFoldDB" id="A0A4U8Z2A6"/>
<dbReference type="GO" id="GO:0016779">
    <property type="term" value="F:nucleotidyltransferase activity"/>
    <property type="evidence" value="ECO:0007669"/>
    <property type="project" value="UniProtKB-KW"/>
</dbReference>
<dbReference type="Pfam" id="PF20866">
    <property type="entry name" value="MdcG_N"/>
    <property type="match status" value="1"/>
</dbReference>
<evidence type="ECO:0000313" key="5">
    <source>
        <dbReference type="EMBL" id="VFU09446.1"/>
    </source>
</evidence>